<keyword evidence="2" id="KW-1185">Reference proteome</keyword>
<dbReference type="Proteomes" id="UP000887566">
    <property type="component" value="Unplaced"/>
</dbReference>
<sequence length="142" mass="15389">MALTGRSGGEQRTMGAYRVSIGPNRRISNVTQPTISLNSIVDCVTMTGEGEDKKALTDPSTARLYASLLQRAIRTVAAQLRLQAHLSLFSPDGVCRQCATDMNLLKTSALNALIDDLRSGDDDGDGKKAKSRIPTLRTRRAR</sequence>
<feature type="region of interest" description="Disordered" evidence="1">
    <location>
        <begin position="120"/>
        <end position="142"/>
    </location>
</feature>
<protein>
    <submittedName>
        <fullName evidence="3">Uncharacterized protein</fullName>
    </submittedName>
</protein>
<proteinExistence type="predicted"/>
<dbReference type="WBParaSite" id="PSAMB.scaffold1577size29828.g13981.t1">
    <property type="protein sequence ID" value="PSAMB.scaffold1577size29828.g13981.t1"/>
    <property type="gene ID" value="PSAMB.scaffold1577size29828.g13981"/>
</dbReference>
<accession>A0A914V636</accession>
<evidence type="ECO:0000313" key="3">
    <source>
        <dbReference type="WBParaSite" id="PSAMB.scaffold1577size29828.g13981.t1"/>
    </source>
</evidence>
<organism evidence="2 3">
    <name type="scientific">Plectus sambesii</name>
    <dbReference type="NCBI Taxonomy" id="2011161"/>
    <lineage>
        <taxon>Eukaryota</taxon>
        <taxon>Metazoa</taxon>
        <taxon>Ecdysozoa</taxon>
        <taxon>Nematoda</taxon>
        <taxon>Chromadorea</taxon>
        <taxon>Plectida</taxon>
        <taxon>Plectina</taxon>
        <taxon>Plectoidea</taxon>
        <taxon>Plectidae</taxon>
        <taxon>Plectus</taxon>
    </lineage>
</organism>
<evidence type="ECO:0000256" key="1">
    <source>
        <dbReference type="SAM" id="MobiDB-lite"/>
    </source>
</evidence>
<evidence type="ECO:0000313" key="2">
    <source>
        <dbReference type="Proteomes" id="UP000887566"/>
    </source>
</evidence>
<dbReference type="AlphaFoldDB" id="A0A914V636"/>
<reference evidence="3" key="1">
    <citation type="submission" date="2022-11" db="UniProtKB">
        <authorList>
            <consortium name="WormBaseParasite"/>
        </authorList>
    </citation>
    <scope>IDENTIFICATION</scope>
</reference>
<name>A0A914V636_9BILA</name>